<accession>A0A160P499</accession>
<proteinExistence type="predicted"/>
<reference evidence="1 2" key="1">
    <citation type="journal article" date="2016" name="Genome Announc.">
        <title>Complete Genome Sequence of Thiostrepton-Producing Streptomyces laurentii ATCC 31255.</title>
        <authorList>
            <person name="Doi K."/>
            <person name="Fujino Y."/>
            <person name="Nagayoshi Y."/>
            <person name="Ohshima T."/>
            <person name="Ogata S."/>
        </authorList>
    </citation>
    <scope>NUCLEOTIDE SEQUENCE [LARGE SCALE GENOMIC DNA]</scope>
    <source>
        <strain evidence="1 2">ATCC 31255</strain>
    </source>
</reference>
<dbReference type="EMBL" id="AP017424">
    <property type="protein sequence ID" value="BAU85756.1"/>
    <property type="molecule type" value="Genomic_DNA"/>
</dbReference>
<dbReference type="KEGG" id="slau:SLA_4872"/>
<organism evidence="1 2">
    <name type="scientific">Streptomyces laurentii</name>
    <dbReference type="NCBI Taxonomy" id="39478"/>
    <lineage>
        <taxon>Bacteria</taxon>
        <taxon>Bacillati</taxon>
        <taxon>Actinomycetota</taxon>
        <taxon>Actinomycetes</taxon>
        <taxon>Kitasatosporales</taxon>
        <taxon>Streptomycetaceae</taxon>
        <taxon>Streptomyces</taxon>
    </lineage>
</organism>
<evidence type="ECO:0000313" key="2">
    <source>
        <dbReference type="Proteomes" id="UP000217676"/>
    </source>
</evidence>
<dbReference type="AlphaFoldDB" id="A0A160P499"/>
<gene>
    <name evidence="1" type="ORF">SLA_4872</name>
</gene>
<protein>
    <submittedName>
        <fullName evidence="1">Uncharacterized protein</fullName>
    </submittedName>
</protein>
<sequence>MTSPASTPALPATTLPTPTITPGIQLVGDLVAYVPGLRTAYDAHVVCQGRVQPHVFFWDVVQATVQSYVADADHDADHKGDSHERADWRRTLDFLEAQSRRGVAGVDEVIVTSFLGDLPHPHEPGHALVRRLGPVLAARFGRLRPGG</sequence>
<dbReference type="Proteomes" id="UP000217676">
    <property type="component" value="Chromosome"/>
</dbReference>
<keyword evidence="2" id="KW-1185">Reference proteome</keyword>
<name>A0A160P499_STRLU</name>
<evidence type="ECO:0000313" key="1">
    <source>
        <dbReference type="EMBL" id="BAU85756.1"/>
    </source>
</evidence>